<dbReference type="InterPro" id="IPR011045">
    <property type="entry name" value="N2O_reductase_N"/>
</dbReference>
<dbReference type="AlphaFoldDB" id="A0A6J6YQB4"/>
<dbReference type="EMBL" id="CAFBMH010000018">
    <property type="protein sequence ID" value="CAB4898925.1"/>
    <property type="molecule type" value="Genomic_DNA"/>
</dbReference>
<evidence type="ECO:0000256" key="1">
    <source>
        <dbReference type="ARBA" id="ARBA00022729"/>
    </source>
</evidence>
<evidence type="ECO:0000313" key="5">
    <source>
        <dbReference type="EMBL" id="CAB4898925.1"/>
    </source>
</evidence>
<organism evidence="4">
    <name type="scientific">freshwater metagenome</name>
    <dbReference type="NCBI Taxonomy" id="449393"/>
    <lineage>
        <taxon>unclassified sequences</taxon>
        <taxon>metagenomes</taxon>
        <taxon>ecological metagenomes</taxon>
    </lineage>
</organism>
<dbReference type="InterPro" id="IPR051200">
    <property type="entry name" value="Host-pathogen_enzymatic-act"/>
</dbReference>
<feature type="domain" description="YNCE-like beta-propeller" evidence="3">
    <location>
        <begin position="92"/>
        <end position="386"/>
    </location>
</feature>
<gene>
    <name evidence="4" type="ORF">UFOPK3139_00028</name>
    <name evidence="5" type="ORF">UFOPK3543_00747</name>
    <name evidence="6" type="ORF">UFOPK3967_00837</name>
</gene>
<keyword evidence="1" id="KW-0732">Signal</keyword>
<evidence type="ECO:0000313" key="4">
    <source>
        <dbReference type="EMBL" id="CAB4811681.1"/>
    </source>
</evidence>
<accession>A0A6J6YQB4</accession>
<dbReference type="EMBL" id="CAFABA010000001">
    <property type="protein sequence ID" value="CAB4811681.1"/>
    <property type="molecule type" value="Genomic_DNA"/>
</dbReference>
<reference evidence="4" key="1">
    <citation type="submission" date="2020-05" db="EMBL/GenBank/DDBJ databases">
        <authorList>
            <person name="Chiriac C."/>
            <person name="Salcher M."/>
            <person name="Ghai R."/>
            <person name="Kavagutti S V."/>
        </authorList>
    </citation>
    <scope>NUCLEOTIDE SEQUENCE</scope>
</reference>
<dbReference type="Pfam" id="PF21783">
    <property type="entry name" value="YNCE"/>
    <property type="match status" value="1"/>
</dbReference>
<proteinExistence type="predicted"/>
<dbReference type="PANTHER" id="PTHR47197:SF3">
    <property type="entry name" value="DIHYDRO-HEME D1 DEHYDROGENASE"/>
    <property type="match status" value="1"/>
</dbReference>
<name>A0A6J6YQB4_9ZZZZ</name>
<evidence type="ECO:0000313" key="6">
    <source>
        <dbReference type="EMBL" id="CAB4988365.1"/>
    </source>
</evidence>
<dbReference type="InterPro" id="IPR048433">
    <property type="entry name" value="YNCE-like_beta-prop"/>
</dbReference>
<dbReference type="Gene3D" id="2.130.10.10">
    <property type="entry name" value="YVTN repeat-like/Quinoprotein amine dehydrogenase"/>
    <property type="match status" value="2"/>
</dbReference>
<dbReference type="InterPro" id="IPR015943">
    <property type="entry name" value="WD40/YVTN_repeat-like_dom_sf"/>
</dbReference>
<sequence>MVFLLLLASCSDDSGGTNQTASSPTPSTTTPSVATTAKASQTTVSGPATSTTMPFTFPGRQPLAGMPVNTDPKNIYANALSGLSDAVKNAKNLVYVPHNDSADVWVIDPTTYKVIDKFPTGAIAQHVVPSYDLKTLWVNNNAGNTLTPIDPTTGKPGKNIPVEAPYNLYYTPDGKYMMIMEERNNTITFRDPKTPLLDIVQKVKVPCRGVNHVDFSPDGTYFIASCEFSGQLIKFDLITMQVVATLNLEANSSQPQDVRLAPDGSRFLVADMAANGIWEIDGEKFTVMNFLESDAGPHGIYPSRDASQMYISNRNAGSISVYDVATHTIVKRWKIPGGGSPDMGGVSADGKVLWLSGRTNNVVYAIDVVNWTLLAKIPVGQGPHGLAVYPQPGRYSLGHTGNYR</sequence>
<protein>
    <submittedName>
        <fullName evidence="4">Unannotated protein</fullName>
    </submittedName>
</protein>
<evidence type="ECO:0000256" key="2">
    <source>
        <dbReference type="SAM" id="MobiDB-lite"/>
    </source>
</evidence>
<feature type="compositionally biased region" description="Polar residues" evidence="2">
    <location>
        <begin position="41"/>
        <end position="53"/>
    </location>
</feature>
<dbReference type="EMBL" id="CAFBOS010000037">
    <property type="protein sequence ID" value="CAB4988365.1"/>
    <property type="molecule type" value="Genomic_DNA"/>
</dbReference>
<dbReference type="SUPFAM" id="SSF50974">
    <property type="entry name" value="Nitrous oxide reductase, N-terminal domain"/>
    <property type="match status" value="1"/>
</dbReference>
<evidence type="ECO:0000259" key="3">
    <source>
        <dbReference type="Pfam" id="PF21783"/>
    </source>
</evidence>
<feature type="region of interest" description="Disordered" evidence="2">
    <location>
        <begin position="13"/>
        <end position="53"/>
    </location>
</feature>
<feature type="compositionally biased region" description="Low complexity" evidence="2">
    <location>
        <begin position="20"/>
        <end position="40"/>
    </location>
</feature>
<dbReference type="PANTHER" id="PTHR47197">
    <property type="entry name" value="PROTEIN NIRF"/>
    <property type="match status" value="1"/>
</dbReference>